<evidence type="ECO:0000313" key="3">
    <source>
        <dbReference type="Proteomes" id="UP001257914"/>
    </source>
</evidence>
<dbReference type="Proteomes" id="UP001257914">
    <property type="component" value="Unassembled WGS sequence"/>
</dbReference>
<feature type="transmembrane region" description="Helical" evidence="1">
    <location>
        <begin position="124"/>
        <end position="142"/>
    </location>
</feature>
<keyword evidence="1" id="KW-0812">Transmembrane</keyword>
<dbReference type="EMBL" id="JAWCUA010000007">
    <property type="protein sequence ID" value="MDU0113017.1"/>
    <property type="molecule type" value="Genomic_DNA"/>
</dbReference>
<gene>
    <name evidence="2" type="ORF">RT723_08410</name>
</gene>
<feature type="transmembrane region" description="Helical" evidence="1">
    <location>
        <begin position="57"/>
        <end position="75"/>
    </location>
</feature>
<keyword evidence="1" id="KW-1133">Transmembrane helix</keyword>
<keyword evidence="1" id="KW-0472">Membrane</keyword>
<name>A0ABU3R018_9GAMM</name>
<sequence>MSEIKRGNVDNNSNELNWQGKTKQNINRVKMWTLAWVISMALANFGPKFLWNQLESLTIAAITLNFLLGVGMIYANKIYIQNMDEMQKEIHLNSMAWTLGVGLIVGLSYSNLDVTNVISGPAQISHLILVMGVTNLIAIFVGSRRYK</sequence>
<keyword evidence="3" id="KW-1185">Reference proteome</keyword>
<comment type="caution">
    <text evidence="2">The sequence shown here is derived from an EMBL/GenBank/DDBJ whole genome shotgun (WGS) entry which is preliminary data.</text>
</comment>
<feature type="transmembrane region" description="Helical" evidence="1">
    <location>
        <begin position="31"/>
        <end position="51"/>
    </location>
</feature>
<protein>
    <submittedName>
        <fullName evidence="2">Uncharacterized protein</fullName>
    </submittedName>
</protein>
<evidence type="ECO:0000256" key="1">
    <source>
        <dbReference type="SAM" id="Phobius"/>
    </source>
</evidence>
<reference evidence="2 3" key="1">
    <citation type="submission" date="2023-10" db="EMBL/GenBank/DDBJ databases">
        <title>Psychrosphaera aquimaarina strain SW33 isolated from seawater.</title>
        <authorList>
            <person name="Bayburt H."/>
            <person name="Kim J.M."/>
            <person name="Choi B.J."/>
            <person name="Jeon C.O."/>
        </authorList>
    </citation>
    <scope>NUCLEOTIDE SEQUENCE [LARGE SCALE GENOMIC DNA]</scope>
    <source>
        <strain evidence="2 3">KCTC 52743</strain>
    </source>
</reference>
<accession>A0ABU3R018</accession>
<proteinExistence type="predicted"/>
<evidence type="ECO:0000313" key="2">
    <source>
        <dbReference type="EMBL" id="MDU0113017.1"/>
    </source>
</evidence>
<dbReference type="RefSeq" id="WP_315946640.1">
    <property type="nucleotide sequence ID" value="NZ_JAWCUA010000007.1"/>
</dbReference>
<organism evidence="2 3">
    <name type="scientific">Psychrosphaera aquimarina</name>
    <dbReference type="NCBI Taxonomy" id="2044854"/>
    <lineage>
        <taxon>Bacteria</taxon>
        <taxon>Pseudomonadati</taxon>
        <taxon>Pseudomonadota</taxon>
        <taxon>Gammaproteobacteria</taxon>
        <taxon>Alteromonadales</taxon>
        <taxon>Pseudoalteromonadaceae</taxon>
        <taxon>Psychrosphaera</taxon>
    </lineage>
</organism>
<feature type="transmembrane region" description="Helical" evidence="1">
    <location>
        <begin position="95"/>
        <end position="112"/>
    </location>
</feature>